<sequence length="177" mass="19022">MHLTALAACQKEATPAAPAQAPQQAVAPTSGESLIREPVAAQSQPAQAIQTKTVGNDTIHLTKAKVVGQILNVEFVAVPPKAPDGKYDYFAGSSHKLADFDYIDKTTSKKITLLQDENGKYMADPINNTHHKEIRIPGSTRHPLTISLKFPAPPETSPTITIDFPNIGSFESVPVSR</sequence>
<organism evidence="2 3">
    <name type="scientific">Neisseria musculi</name>
    <dbReference type="NCBI Taxonomy" id="1815583"/>
    <lineage>
        <taxon>Bacteria</taxon>
        <taxon>Pseudomonadati</taxon>
        <taxon>Pseudomonadota</taxon>
        <taxon>Betaproteobacteria</taxon>
        <taxon>Neisseriales</taxon>
        <taxon>Neisseriaceae</taxon>
        <taxon>Neisseria</taxon>
    </lineage>
</organism>
<dbReference type="EMBL" id="CP060414">
    <property type="protein sequence ID" value="QNT59937.1"/>
    <property type="molecule type" value="Genomic_DNA"/>
</dbReference>
<protein>
    <submittedName>
        <fullName evidence="2">Uncharacterized protein</fullName>
    </submittedName>
</protein>
<dbReference type="Proteomes" id="UP000516412">
    <property type="component" value="Chromosome"/>
</dbReference>
<keyword evidence="3" id="KW-1185">Reference proteome</keyword>
<gene>
    <name evidence="2" type="ORF">H7A79_2296</name>
</gene>
<accession>A0A7H1ME72</accession>
<proteinExistence type="predicted"/>
<feature type="region of interest" description="Disordered" evidence="1">
    <location>
        <begin position="13"/>
        <end position="32"/>
    </location>
</feature>
<dbReference type="KEGG" id="nmus:H7A79_2296"/>
<dbReference type="AlphaFoldDB" id="A0A7H1ME72"/>
<evidence type="ECO:0000313" key="2">
    <source>
        <dbReference type="EMBL" id="QNT59937.1"/>
    </source>
</evidence>
<evidence type="ECO:0000256" key="1">
    <source>
        <dbReference type="SAM" id="MobiDB-lite"/>
    </source>
</evidence>
<reference evidence="2" key="1">
    <citation type="submission" date="2024-06" db="EMBL/GenBank/DDBJ databases">
        <title>Complete Genome Sequence of mouse commensal type strain Neisseria musculi.</title>
        <authorList>
            <person name="Thapa E."/>
            <person name="Aluvathingal J."/>
            <person name="Nadendla S."/>
            <person name="Mehta A."/>
            <person name="Tettelin H."/>
            <person name="Weyand N.J."/>
        </authorList>
    </citation>
    <scope>NUCLEOTIDE SEQUENCE</scope>
    <source>
        <strain evidence="2">NW831</strain>
    </source>
</reference>
<evidence type="ECO:0000313" key="3">
    <source>
        <dbReference type="Proteomes" id="UP000516412"/>
    </source>
</evidence>
<name>A0A7H1ME72_9NEIS</name>
<feature type="compositionally biased region" description="Low complexity" evidence="1">
    <location>
        <begin position="13"/>
        <end position="29"/>
    </location>
</feature>
<dbReference type="RefSeq" id="WP_187000408.1">
    <property type="nucleotide sequence ID" value="NZ_CP060414.2"/>
</dbReference>